<organism evidence="2 3">
    <name type="scientific">Thermothielavioides terrestris</name>
    <dbReference type="NCBI Taxonomy" id="2587410"/>
    <lineage>
        <taxon>Eukaryota</taxon>
        <taxon>Fungi</taxon>
        <taxon>Dikarya</taxon>
        <taxon>Ascomycota</taxon>
        <taxon>Pezizomycotina</taxon>
        <taxon>Sordariomycetes</taxon>
        <taxon>Sordariomycetidae</taxon>
        <taxon>Sordariales</taxon>
        <taxon>Chaetomiaceae</taxon>
        <taxon>Thermothielavioides</taxon>
    </lineage>
</organism>
<evidence type="ECO:0000256" key="1">
    <source>
        <dbReference type="ARBA" id="ARBA00023002"/>
    </source>
</evidence>
<proteinExistence type="predicted"/>
<dbReference type="InterPro" id="IPR036291">
    <property type="entry name" value="NAD(P)-bd_dom_sf"/>
</dbReference>
<evidence type="ECO:0000313" key="2">
    <source>
        <dbReference type="EMBL" id="SPQ27193.1"/>
    </source>
</evidence>
<dbReference type="SUPFAM" id="SSF51735">
    <property type="entry name" value="NAD(P)-binding Rossmann-fold domains"/>
    <property type="match status" value="1"/>
</dbReference>
<gene>
    <name evidence="2" type="ORF">TT172_LOCUS9612</name>
</gene>
<dbReference type="EMBL" id="OUUZ01000019">
    <property type="protein sequence ID" value="SPQ27193.1"/>
    <property type="molecule type" value="Genomic_DNA"/>
</dbReference>
<dbReference type="Proteomes" id="UP000289323">
    <property type="component" value="Unassembled WGS sequence"/>
</dbReference>
<reference evidence="2 3" key="1">
    <citation type="submission" date="2018-04" db="EMBL/GenBank/DDBJ databases">
        <authorList>
            <person name="Huttner S."/>
            <person name="Dainat J."/>
        </authorList>
    </citation>
    <scope>NUCLEOTIDE SEQUENCE [LARGE SCALE GENOMIC DNA]</scope>
</reference>
<dbReference type="PRINTS" id="PR00081">
    <property type="entry name" value="GDHRDH"/>
</dbReference>
<dbReference type="InterPro" id="IPR002347">
    <property type="entry name" value="SDR_fam"/>
</dbReference>
<name>A0A3S5CXW3_9PEZI</name>
<accession>A0A3S5CXW3</accession>
<sequence length="338" mass="36839">MSDSETDLIRNQKHNLPLLVTPELCAGRTYIVTGANTGLGFEAAKHLAKVGAAKVILAVRNQAAGEQAKRDIDEAAGAAGSSSVVEVWQLDLASYDSVRAFARRAAAELDRIDALIENAGVALGAREMAEGHIKSVTVNVISTFLLAVLLLPEMRKKAKLVADCQPRIVIVASRVGFIQPMELWEKIKDDPIKGMDAEDFVPFRTYPFSKLTEIFAGRHLAREVVPFEKTGVILNLVCPGFCVTNLARNAPPNIKQGIREQHEKYGRTADDGSRPILHGAVAGVESHGKLLHSCEDGEPDVPDWVKNDLEQQKRVWELVAKELEAVEPGSVSRLQEVA</sequence>
<dbReference type="PANTHER" id="PTHR43157">
    <property type="entry name" value="PHOSPHATIDYLINOSITOL-GLYCAN BIOSYNTHESIS CLASS F PROTEIN-RELATED"/>
    <property type="match status" value="1"/>
</dbReference>
<keyword evidence="1" id="KW-0560">Oxidoreductase</keyword>
<dbReference type="Gene3D" id="3.40.50.720">
    <property type="entry name" value="NAD(P)-binding Rossmann-like Domain"/>
    <property type="match status" value="1"/>
</dbReference>
<dbReference type="AlphaFoldDB" id="A0A3S5CXW3"/>
<protein>
    <submittedName>
        <fullName evidence="2">7a5d26b3-28fe-4566-92db-1830304c7b71</fullName>
    </submittedName>
</protein>
<dbReference type="PANTHER" id="PTHR43157:SF61">
    <property type="entry name" value="DEHYDROGENASE_REDUCTASE FAMILY PROTEIN, PUTATIVE (AFU_ORTHOLOGUE AFUA_3G01250)-RELATED"/>
    <property type="match status" value="1"/>
</dbReference>
<dbReference type="Pfam" id="PF00106">
    <property type="entry name" value="adh_short"/>
    <property type="match status" value="1"/>
</dbReference>
<evidence type="ECO:0000313" key="3">
    <source>
        <dbReference type="Proteomes" id="UP000289323"/>
    </source>
</evidence>
<dbReference type="GO" id="GO:0016491">
    <property type="term" value="F:oxidoreductase activity"/>
    <property type="evidence" value="ECO:0007669"/>
    <property type="project" value="UniProtKB-KW"/>
</dbReference>